<sequence length="303" mass="35111">MRLTMRLFLLPVSTRRTLIYCERVQEAVQGAPQPISERIINKASQTWAQWEKAERGWQKKLTVYGNQIFMRIPYEEWGLKSIPPATKRKLQDVDEGKIRFECLYPGAFMKQHKVSEILQRLATERQAFHKKKMWTSLAWIPATLPFAVVPIVPNIPFFYLCFRAYSHFRALYGGRLLEHLVRKELVTTTDSQQMDELYAAGLLHPSREGSRGAPRPSEDVIQTVAGIVEAQTNGGKEDVMMLQRWNGKLIAEDFHLPEMEIEIERAVEQVEQAIKQKDELAEEKKEVMEAKVHMAEKVDDSER</sequence>
<proteinExistence type="predicted"/>
<dbReference type="GO" id="GO:0006813">
    <property type="term" value="P:potassium ion transport"/>
    <property type="evidence" value="ECO:0007669"/>
    <property type="project" value="TreeGrafter"/>
</dbReference>
<evidence type="ECO:0000313" key="2">
    <source>
        <dbReference type="EMBL" id="RMY76398.1"/>
    </source>
</evidence>
<accession>A0A3M7EIF5</accession>
<dbReference type="Pfam" id="PF10173">
    <property type="entry name" value="Mit_KHE1"/>
    <property type="match status" value="1"/>
</dbReference>
<dbReference type="VEuPathDB" id="FungiDB:BTJ68_03085"/>
<evidence type="ECO:0000313" key="3">
    <source>
        <dbReference type="Proteomes" id="UP000281468"/>
    </source>
</evidence>
<dbReference type="EMBL" id="QWIQ01000800">
    <property type="protein sequence ID" value="RMY76398.1"/>
    <property type="molecule type" value="Genomic_DNA"/>
</dbReference>
<dbReference type="InterPro" id="IPR018786">
    <property type="entry name" value="Mit_KHE1"/>
</dbReference>
<organism evidence="2 3">
    <name type="scientific">Hortaea werneckii</name>
    <name type="common">Black yeast</name>
    <name type="synonym">Cladosporium werneckii</name>
    <dbReference type="NCBI Taxonomy" id="91943"/>
    <lineage>
        <taxon>Eukaryota</taxon>
        <taxon>Fungi</taxon>
        <taxon>Dikarya</taxon>
        <taxon>Ascomycota</taxon>
        <taxon>Pezizomycotina</taxon>
        <taxon>Dothideomycetes</taxon>
        <taxon>Dothideomycetidae</taxon>
        <taxon>Mycosphaerellales</taxon>
        <taxon>Teratosphaeriaceae</taxon>
        <taxon>Hortaea</taxon>
    </lineage>
</organism>
<protein>
    <recommendedName>
        <fullName evidence="4">Mitochondrial K+-H+ exchange-related-domain-containing protein</fullName>
    </recommendedName>
</protein>
<comment type="caution">
    <text evidence="2">The sequence shown here is derived from an EMBL/GenBank/DDBJ whole genome shotgun (WGS) entry which is preliminary data.</text>
</comment>
<name>A0A3M7EIF5_HORWE</name>
<dbReference type="PANTHER" id="PTHR28062:SF1">
    <property type="entry name" value="TRANSMEMBRANE PROTEIN"/>
    <property type="match status" value="1"/>
</dbReference>
<evidence type="ECO:0000256" key="1">
    <source>
        <dbReference type="SAM" id="Coils"/>
    </source>
</evidence>
<dbReference type="GO" id="GO:0005743">
    <property type="term" value="C:mitochondrial inner membrane"/>
    <property type="evidence" value="ECO:0007669"/>
    <property type="project" value="TreeGrafter"/>
</dbReference>
<dbReference type="GO" id="GO:1902600">
    <property type="term" value="P:proton transmembrane transport"/>
    <property type="evidence" value="ECO:0007669"/>
    <property type="project" value="TreeGrafter"/>
</dbReference>
<reference evidence="2 3" key="1">
    <citation type="journal article" date="2018" name="BMC Genomics">
        <title>Genomic evidence for intraspecific hybridization in a clonal and extremely halotolerant yeast.</title>
        <authorList>
            <person name="Gostincar C."/>
            <person name="Stajich J.E."/>
            <person name="Zupancic J."/>
            <person name="Zalar P."/>
            <person name="Gunde-Cimerman N."/>
        </authorList>
    </citation>
    <scope>NUCLEOTIDE SEQUENCE [LARGE SCALE GENOMIC DNA]</scope>
    <source>
        <strain evidence="2 3">EXF-171</strain>
    </source>
</reference>
<dbReference type="PANTHER" id="PTHR28062">
    <property type="entry name" value="K+-H+ EXCHANGE-LIKE PROTEIN"/>
    <property type="match status" value="1"/>
</dbReference>
<feature type="coiled-coil region" evidence="1">
    <location>
        <begin position="256"/>
        <end position="290"/>
    </location>
</feature>
<dbReference type="AlphaFoldDB" id="A0A3M7EIF5"/>
<dbReference type="Proteomes" id="UP000281468">
    <property type="component" value="Unassembled WGS sequence"/>
</dbReference>
<keyword evidence="1" id="KW-0175">Coiled coil</keyword>
<evidence type="ECO:0008006" key="4">
    <source>
        <dbReference type="Google" id="ProtNLM"/>
    </source>
</evidence>
<gene>
    <name evidence="2" type="ORF">D0862_13749</name>
</gene>